<dbReference type="GO" id="GO:0006935">
    <property type="term" value="P:chemotaxis"/>
    <property type="evidence" value="ECO:0007669"/>
    <property type="project" value="UniProtKB-KW"/>
</dbReference>
<organism evidence="3 4">
    <name type="scientific">Priestia koreensis</name>
    <dbReference type="NCBI Taxonomy" id="284581"/>
    <lineage>
        <taxon>Bacteria</taxon>
        <taxon>Bacillati</taxon>
        <taxon>Bacillota</taxon>
        <taxon>Bacilli</taxon>
        <taxon>Bacillales</taxon>
        <taxon>Bacillaceae</taxon>
        <taxon>Priestia</taxon>
    </lineage>
</organism>
<protein>
    <recommendedName>
        <fullName evidence="2">Chemotaxis phosphatase CheX-like domain-containing protein</fullName>
    </recommendedName>
</protein>
<comment type="caution">
    <text evidence="3">The sequence shown here is derived from an EMBL/GenBank/DDBJ whole genome shotgun (WGS) entry which is preliminary data.</text>
</comment>
<proteinExistence type="predicted"/>
<reference evidence="4" key="1">
    <citation type="submission" date="2015-08" db="EMBL/GenBank/DDBJ databases">
        <title>Fjat-14210 dsm16467.</title>
        <authorList>
            <person name="Liu B."/>
            <person name="Wang J."/>
            <person name="Zhu Y."/>
            <person name="Liu G."/>
            <person name="Chen Q."/>
            <person name="Chen Z."/>
            <person name="Lan J."/>
            <person name="Che J."/>
            <person name="Ge C."/>
            <person name="Shi H."/>
            <person name="Pan Z."/>
            <person name="Liu X."/>
        </authorList>
    </citation>
    <scope>NUCLEOTIDE SEQUENCE [LARGE SCALE GENOMIC DNA]</scope>
    <source>
        <strain evidence="4">DSM 16467</strain>
    </source>
</reference>
<dbReference type="RefSeq" id="WP_053399644.1">
    <property type="nucleotide sequence ID" value="NZ_LILC01000002.1"/>
</dbReference>
<sequence length="152" mass="16503">MKASMSVVLEKAVTSFQSFIPTTLTVDTENAPKVLPAECIVSIGLTGDITGQLLIKSDEVTLSNLATSMFGMAVEGSMLQSFTCELGNMLAGNFATEATQHELNIDITPPTFLTNYTHTPHQHLLFKLPLKLEDKGFLEINISVNKELSNIS</sequence>
<dbReference type="EMBL" id="LILC01000002">
    <property type="protein sequence ID" value="KOO50485.1"/>
    <property type="molecule type" value="Genomic_DNA"/>
</dbReference>
<evidence type="ECO:0000313" key="4">
    <source>
        <dbReference type="Proteomes" id="UP000037558"/>
    </source>
</evidence>
<accession>A0A0M0LHE1</accession>
<gene>
    <name evidence="3" type="ORF">AMD01_01655</name>
</gene>
<evidence type="ECO:0000313" key="3">
    <source>
        <dbReference type="EMBL" id="KOO50485.1"/>
    </source>
</evidence>
<dbReference type="InterPro" id="IPR028051">
    <property type="entry name" value="CheX-like_dom"/>
</dbReference>
<dbReference type="CDD" id="cd17906">
    <property type="entry name" value="CheX"/>
    <property type="match status" value="1"/>
</dbReference>
<feature type="domain" description="Chemotaxis phosphatase CheX-like" evidence="2">
    <location>
        <begin position="40"/>
        <end position="119"/>
    </location>
</feature>
<keyword evidence="4" id="KW-1185">Reference proteome</keyword>
<dbReference type="AlphaFoldDB" id="A0A0M0LHE1"/>
<name>A0A0M0LHE1_9BACI</name>
<dbReference type="STRING" id="284581.AMD01_01655"/>
<dbReference type="OrthoDB" id="9788100at2"/>
<dbReference type="Proteomes" id="UP000037558">
    <property type="component" value="Unassembled WGS sequence"/>
</dbReference>
<dbReference type="Pfam" id="PF13690">
    <property type="entry name" value="CheX"/>
    <property type="match status" value="1"/>
</dbReference>
<evidence type="ECO:0000259" key="2">
    <source>
        <dbReference type="Pfam" id="PF13690"/>
    </source>
</evidence>
<dbReference type="Gene3D" id="3.40.1550.10">
    <property type="entry name" value="CheC-like"/>
    <property type="match status" value="1"/>
</dbReference>
<dbReference type="SUPFAM" id="SSF103039">
    <property type="entry name" value="CheC-like"/>
    <property type="match status" value="1"/>
</dbReference>
<dbReference type="InterPro" id="IPR038756">
    <property type="entry name" value="CheX-like"/>
</dbReference>
<keyword evidence="1" id="KW-0145">Chemotaxis</keyword>
<dbReference type="PANTHER" id="PTHR39452:SF1">
    <property type="entry name" value="CHEY-P PHOSPHATASE CHEX"/>
    <property type="match status" value="1"/>
</dbReference>
<dbReference type="PANTHER" id="PTHR39452">
    <property type="entry name" value="CHEY-P PHOSPHATASE CHEX"/>
    <property type="match status" value="1"/>
</dbReference>
<dbReference type="InterPro" id="IPR028976">
    <property type="entry name" value="CheC-like_sf"/>
</dbReference>
<evidence type="ECO:0000256" key="1">
    <source>
        <dbReference type="ARBA" id="ARBA00022500"/>
    </source>
</evidence>
<dbReference type="PATRIC" id="fig|284581.3.peg.589"/>